<evidence type="ECO:0000313" key="3">
    <source>
        <dbReference type="EMBL" id="ORX89474.1"/>
    </source>
</evidence>
<dbReference type="Proteomes" id="UP000193498">
    <property type="component" value="Unassembled WGS sequence"/>
</dbReference>
<dbReference type="Pfam" id="PF00615">
    <property type="entry name" value="RGS"/>
    <property type="match status" value="1"/>
</dbReference>
<dbReference type="AlphaFoldDB" id="A0A1Y1XVZ6"/>
<feature type="transmembrane region" description="Helical" evidence="1">
    <location>
        <begin position="199"/>
        <end position="224"/>
    </location>
</feature>
<keyword evidence="4" id="KW-1185">Reference proteome</keyword>
<feature type="transmembrane region" description="Helical" evidence="1">
    <location>
        <begin position="41"/>
        <end position="61"/>
    </location>
</feature>
<proteinExistence type="predicted"/>
<dbReference type="InterPro" id="IPR036305">
    <property type="entry name" value="RGS_sf"/>
</dbReference>
<dbReference type="PROSITE" id="PS50132">
    <property type="entry name" value="RGS"/>
    <property type="match status" value="1"/>
</dbReference>
<dbReference type="InterPro" id="IPR044926">
    <property type="entry name" value="RGS_subdomain_2"/>
</dbReference>
<feature type="transmembrane region" description="Helical" evidence="1">
    <location>
        <begin position="6"/>
        <end position="29"/>
    </location>
</feature>
<dbReference type="InterPro" id="IPR016137">
    <property type="entry name" value="RGS"/>
</dbReference>
<dbReference type="PANTHER" id="PTHR10845:SF192">
    <property type="entry name" value="DOUBLE HIT, ISOFORM B"/>
    <property type="match status" value="1"/>
</dbReference>
<name>A0A1Y1XVZ6_9FUNG</name>
<evidence type="ECO:0000259" key="2">
    <source>
        <dbReference type="PROSITE" id="PS50132"/>
    </source>
</evidence>
<dbReference type="PANTHER" id="PTHR10845">
    <property type="entry name" value="REGULATOR OF G PROTEIN SIGNALING"/>
    <property type="match status" value="1"/>
</dbReference>
<sequence length="443" mass="51564">MNFDVVQIVYLIIACVWTLFVLTTACVFIKNRNYPSIRYRSVPLFCVNAASNLIVTLNVLLSGPLSSHYSCVAYLWKLYLFLPLWIITTLVKHIRLIILYRFGAEKILFAYSPECMVLGEESKHKKNSYLNTTTEALNRSLFPKGSWLRCLLTSKAHVICILLWMVPHVILTVAIHYQLLNAEESAQYTIVIAECINGWYWSPVLGIFILYTLGLLPVMLYYLRGVRDAYDIKVEVLWDICIGAVSTIACLLSTELNHNETLLRLFPNQMWNALMCMSMYCIAVAIPFCEKRRFLASYPTRDGAQPLFEDILKDSSLFQEFHAFSVRDFSVENPLFYRRVNQWIHDMKDLESSECTPLMRTKLHKEAYEIFQTFIARNADFEINIRGETYQRISHDLTQEKVESTLFDRALSEVTDMMFQQTFPRFLHHKGWSNNYSNQLESV</sequence>
<dbReference type="SMART" id="SM00315">
    <property type="entry name" value="RGS"/>
    <property type="match status" value="1"/>
</dbReference>
<feature type="domain" description="RGS" evidence="2">
    <location>
        <begin position="307"/>
        <end position="427"/>
    </location>
</feature>
<dbReference type="SUPFAM" id="SSF48097">
    <property type="entry name" value="Regulator of G-protein signaling, RGS"/>
    <property type="match status" value="1"/>
</dbReference>
<feature type="transmembrane region" description="Helical" evidence="1">
    <location>
        <begin position="158"/>
        <end position="179"/>
    </location>
</feature>
<feature type="transmembrane region" description="Helical" evidence="1">
    <location>
        <begin position="73"/>
        <end position="91"/>
    </location>
</feature>
<evidence type="ECO:0000313" key="4">
    <source>
        <dbReference type="Proteomes" id="UP000193498"/>
    </source>
</evidence>
<organism evidence="3 4">
    <name type="scientific">Basidiobolus meristosporus CBS 931.73</name>
    <dbReference type="NCBI Taxonomy" id="1314790"/>
    <lineage>
        <taxon>Eukaryota</taxon>
        <taxon>Fungi</taxon>
        <taxon>Fungi incertae sedis</taxon>
        <taxon>Zoopagomycota</taxon>
        <taxon>Entomophthoromycotina</taxon>
        <taxon>Basidiobolomycetes</taxon>
        <taxon>Basidiobolales</taxon>
        <taxon>Basidiobolaceae</taxon>
        <taxon>Basidiobolus</taxon>
    </lineage>
</organism>
<dbReference type="OrthoDB" id="196547at2759"/>
<gene>
    <name evidence="3" type="ORF">K493DRAFT_305743</name>
</gene>
<comment type="caution">
    <text evidence="3">The sequence shown here is derived from an EMBL/GenBank/DDBJ whole genome shotgun (WGS) entry which is preliminary data.</text>
</comment>
<evidence type="ECO:0000256" key="1">
    <source>
        <dbReference type="SAM" id="Phobius"/>
    </source>
</evidence>
<keyword evidence="1" id="KW-0812">Transmembrane</keyword>
<keyword evidence="1" id="KW-0472">Membrane</keyword>
<keyword evidence="1" id="KW-1133">Transmembrane helix</keyword>
<feature type="transmembrane region" description="Helical" evidence="1">
    <location>
        <begin position="236"/>
        <end position="254"/>
    </location>
</feature>
<dbReference type="Gene3D" id="1.10.167.10">
    <property type="entry name" value="Regulator of G-protein Signalling 4, domain 2"/>
    <property type="match status" value="1"/>
</dbReference>
<dbReference type="InParanoid" id="A0A1Y1XVZ6"/>
<protein>
    <submittedName>
        <fullName evidence="3">Regulator of G protein signaling superfamily</fullName>
    </submittedName>
</protein>
<accession>A0A1Y1XVZ6</accession>
<dbReference type="EMBL" id="MCFE01000442">
    <property type="protein sequence ID" value="ORX89474.1"/>
    <property type="molecule type" value="Genomic_DNA"/>
</dbReference>
<feature type="transmembrane region" description="Helical" evidence="1">
    <location>
        <begin position="270"/>
        <end position="289"/>
    </location>
</feature>
<reference evidence="3 4" key="1">
    <citation type="submission" date="2016-07" db="EMBL/GenBank/DDBJ databases">
        <title>Pervasive Adenine N6-methylation of Active Genes in Fungi.</title>
        <authorList>
            <consortium name="DOE Joint Genome Institute"/>
            <person name="Mondo S.J."/>
            <person name="Dannebaum R.O."/>
            <person name="Kuo R.C."/>
            <person name="Labutti K."/>
            <person name="Haridas S."/>
            <person name="Kuo A."/>
            <person name="Salamov A."/>
            <person name="Ahrendt S.R."/>
            <person name="Lipzen A."/>
            <person name="Sullivan W."/>
            <person name="Andreopoulos W.B."/>
            <person name="Clum A."/>
            <person name="Lindquist E."/>
            <person name="Daum C."/>
            <person name="Ramamoorthy G.K."/>
            <person name="Gryganskyi A."/>
            <person name="Culley D."/>
            <person name="Magnuson J.K."/>
            <person name="James T.Y."/>
            <person name="O'Malley M.A."/>
            <person name="Stajich J.E."/>
            <person name="Spatafora J.W."/>
            <person name="Visel A."/>
            <person name="Grigoriev I.V."/>
        </authorList>
    </citation>
    <scope>NUCLEOTIDE SEQUENCE [LARGE SCALE GENOMIC DNA]</scope>
    <source>
        <strain evidence="3 4">CBS 931.73</strain>
    </source>
</reference>
<dbReference type="CDD" id="cd07440">
    <property type="entry name" value="RGS"/>
    <property type="match status" value="1"/>
</dbReference>